<accession>A0AB34JMS0</accession>
<evidence type="ECO:0000259" key="1">
    <source>
        <dbReference type="PROSITE" id="PS50006"/>
    </source>
</evidence>
<organism evidence="2 3">
    <name type="scientific">Prymnesium parvum</name>
    <name type="common">Toxic golden alga</name>
    <dbReference type="NCBI Taxonomy" id="97485"/>
    <lineage>
        <taxon>Eukaryota</taxon>
        <taxon>Haptista</taxon>
        <taxon>Haptophyta</taxon>
        <taxon>Prymnesiophyceae</taxon>
        <taxon>Prymnesiales</taxon>
        <taxon>Prymnesiaceae</taxon>
        <taxon>Prymnesium</taxon>
    </lineage>
</organism>
<gene>
    <name evidence="2" type="ORF">AB1Y20_017799</name>
</gene>
<dbReference type="PROSITE" id="PS50006">
    <property type="entry name" value="FHA_DOMAIN"/>
    <property type="match status" value="1"/>
</dbReference>
<dbReference type="InterPro" id="IPR011705">
    <property type="entry name" value="BACK"/>
</dbReference>
<reference evidence="2 3" key="1">
    <citation type="journal article" date="2024" name="Science">
        <title>Giant polyketide synthase enzymes in the biosynthesis of giant marine polyether toxins.</title>
        <authorList>
            <person name="Fallon T.R."/>
            <person name="Shende V.V."/>
            <person name="Wierzbicki I.H."/>
            <person name="Pendleton A.L."/>
            <person name="Watervoot N.F."/>
            <person name="Auber R.P."/>
            <person name="Gonzalez D.J."/>
            <person name="Wisecaver J.H."/>
            <person name="Moore B.S."/>
        </authorList>
    </citation>
    <scope>NUCLEOTIDE SEQUENCE [LARGE SCALE GENOMIC DNA]</scope>
    <source>
        <strain evidence="2 3">12B1</strain>
    </source>
</reference>
<name>A0AB34JMS0_PRYPA</name>
<comment type="caution">
    <text evidence="2">The sequence shown here is derived from an EMBL/GenBank/DDBJ whole genome shotgun (WGS) entry which is preliminary data.</text>
</comment>
<dbReference type="InterPro" id="IPR051481">
    <property type="entry name" value="BTB-POZ/Galectin-3-binding"/>
</dbReference>
<dbReference type="EMBL" id="JBGBPQ010000006">
    <property type="protein sequence ID" value="KAL1522830.1"/>
    <property type="molecule type" value="Genomic_DNA"/>
</dbReference>
<dbReference type="Gene3D" id="2.60.200.20">
    <property type="match status" value="1"/>
</dbReference>
<evidence type="ECO:0000313" key="2">
    <source>
        <dbReference type="EMBL" id="KAL1522830.1"/>
    </source>
</evidence>
<sequence length="484" mass="54180">MASPPSAKRRRLDDGCKVVRHVERHEYALRSSLQELYKSMETYADVIVVVQGASSSRDFPCVSALLASASRPIAAMLYGPMRATTSSNSTELPRLHLSMTEPWCFEQLLQYIHGIHIALNIDSAAQLHHVADFYEVLQLRDECCKFLLDAVEKDNCCDLLRRSQEVHCDQLWYRCTDFLTYEFMSVVDCDPDFPSLDHSVLLEVLSRDELVCHQELQVLQALVQWYSRQPSAAKLAQMQELLSLVRWSLLSDEENPAVEQLISKLVVHNESGVDSPRAAGRLKKAASESSPMATEIQSLARELYAKANEPQSSPAVERQLRWGVLLVSNPCGRDETPGSQEEATKYVLECTKQYMVGRSRRSNIRIGHDAPMPYISSQHFKVYHTVHWPSAEGKSPAVNEQPYLEGQLEDLSQNGTFVNGKLVGKGGIVPLEDGDKIELVFPQGRVPVASNAKSFPFFTYRTLTAHAPALDPGLSTTDMGSDRK</sequence>
<feature type="domain" description="FHA" evidence="1">
    <location>
        <begin position="354"/>
        <end position="423"/>
    </location>
</feature>
<dbReference type="Proteomes" id="UP001515480">
    <property type="component" value="Unassembled WGS sequence"/>
</dbReference>
<dbReference type="InterPro" id="IPR011333">
    <property type="entry name" value="SKP1/BTB/POZ_sf"/>
</dbReference>
<keyword evidence="3" id="KW-1185">Reference proteome</keyword>
<dbReference type="Gene3D" id="1.25.40.420">
    <property type="match status" value="1"/>
</dbReference>
<dbReference type="SMART" id="SM00875">
    <property type="entry name" value="BACK"/>
    <property type="match status" value="1"/>
</dbReference>
<dbReference type="PANTHER" id="PTHR24410">
    <property type="entry name" value="HL07962P-RELATED"/>
    <property type="match status" value="1"/>
</dbReference>
<dbReference type="SUPFAM" id="SSF54695">
    <property type="entry name" value="POZ domain"/>
    <property type="match status" value="1"/>
</dbReference>
<dbReference type="InterPro" id="IPR000253">
    <property type="entry name" value="FHA_dom"/>
</dbReference>
<dbReference type="Gene3D" id="3.30.710.10">
    <property type="entry name" value="Potassium Channel Kv1.1, Chain A"/>
    <property type="match status" value="1"/>
</dbReference>
<proteinExistence type="predicted"/>
<evidence type="ECO:0000313" key="3">
    <source>
        <dbReference type="Proteomes" id="UP001515480"/>
    </source>
</evidence>
<dbReference type="InterPro" id="IPR008984">
    <property type="entry name" value="SMAD_FHA_dom_sf"/>
</dbReference>
<dbReference type="PANTHER" id="PTHR24410:SF23">
    <property type="entry name" value="BTB DOMAIN-CONTAINING PROTEIN-RELATED"/>
    <property type="match status" value="1"/>
</dbReference>
<dbReference type="InterPro" id="IPR000210">
    <property type="entry name" value="BTB/POZ_dom"/>
</dbReference>
<dbReference type="AlphaFoldDB" id="A0AB34JMS0"/>
<dbReference type="Pfam" id="PF00651">
    <property type="entry name" value="BTB"/>
    <property type="match status" value="1"/>
</dbReference>
<dbReference type="Pfam" id="PF07707">
    <property type="entry name" value="BACK"/>
    <property type="match status" value="1"/>
</dbReference>
<dbReference type="SMART" id="SM00240">
    <property type="entry name" value="FHA"/>
    <property type="match status" value="1"/>
</dbReference>
<protein>
    <recommendedName>
        <fullName evidence="1">FHA domain-containing protein</fullName>
    </recommendedName>
</protein>
<dbReference type="CDD" id="cd18186">
    <property type="entry name" value="BTB_POZ_ZBTB_KLHL-like"/>
    <property type="match status" value="1"/>
</dbReference>
<dbReference type="Pfam" id="PF00498">
    <property type="entry name" value="FHA"/>
    <property type="match status" value="1"/>
</dbReference>
<dbReference type="SMART" id="SM00225">
    <property type="entry name" value="BTB"/>
    <property type="match status" value="1"/>
</dbReference>
<dbReference type="SUPFAM" id="SSF49879">
    <property type="entry name" value="SMAD/FHA domain"/>
    <property type="match status" value="1"/>
</dbReference>